<name>A0A7S1A1D5_NOCSC</name>
<gene>
    <name evidence="1" type="ORF">NSCI0253_LOCUS13633</name>
</gene>
<proteinExistence type="predicted"/>
<reference evidence="1" key="1">
    <citation type="submission" date="2021-01" db="EMBL/GenBank/DDBJ databases">
        <authorList>
            <person name="Corre E."/>
            <person name="Pelletier E."/>
            <person name="Niang G."/>
            <person name="Scheremetjew M."/>
            <person name="Finn R."/>
            <person name="Kale V."/>
            <person name="Holt S."/>
            <person name="Cochrane G."/>
            <person name="Meng A."/>
            <person name="Brown T."/>
            <person name="Cohen L."/>
        </authorList>
    </citation>
    <scope>NUCLEOTIDE SEQUENCE</scope>
</reference>
<dbReference type="EMBL" id="HBFQ01019450">
    <property type="protein sequence ID" value="CAD8839285.1"/>
    <property type="molecule type" value="Transcribed_RNA"/>
</dbReference>
<organism evidence="1">
    <name type="scientific">Noctiluca scintillans</name>
    <name type="common">Sea sparkle</name>
    <name type="synonym">Red tide dinoflagellate</name>
    <dbReference type="NCBI Taxonomy" id="2966"/>
    <lineage>
        <taxon>Eukaryota</taxon>
        <taxon>Sar</taxon>
        <taxon>Alveolata</taxon>
        <taxon>Dinophyceae</taxon>
        <taxon>Noctilucales</taxon>
        <taxon>Noctilucaceae</taxon>
        <taxon>Noctiluca</taxon>
    </lineage>
</organism>
<dbReference type="AlphaFoldDB" id="A0A7S1A1D5"/>
<evidence type="ECO:0000313" key="1">
    <source>
        <dbReference type="EMBL" id="CAD8839285.1"/>
    </source>
</evidence>
<accession>A0A7S1A1D5</accession>
<sequence length="261" mass="29015">MMWPTCFAFPCLPCPLLRRRQSKDSLVKTTCVANTRPSLFSDSVVVPETLFECLGVAGTARLAAASTVLRRELGSGDGSVKEILRRRMPNVGRVLRDVRLEWREYAAAACVLERATLHRFRWDAGGHRCSGEHGWGTERGDIAVQQGHDAFWELSVTELDGVFSAGVSPRLDSGNWISDFPGACSVDVGKDGTIFWLRQTYRRSPKTLCFIFASLERTWRLGLVVDRCEWFGFSKPMPWPNTGLYPAVSVNIGATLVITGD</sequence>
<protein>
    <submittedName>
        <fullName evidence="1">Uncharacterized protein</fullName>
    </submittedName>
</protein>